<dbReference type="Gene3D" id="3.30.70.270">
    <property type="match status" value="1"/>
</dbReference>
<dbReference type="Gene3D" id="1.25.40.10">
    <property type="entry name" value="Tetratricopeptide repeat domain"/>
    <property type="match status" value="1"/>
</dbReference>
<evidence type="ECO:0000256" key="1">
    <source>
        <dbReference type="ARBA" id="ARBA00012528"/>
    </source>
</evidence>
<dbReference type="SMART" id="SM00267">
    <property type="entry name" value="GGDEF"/>
    <property type="match status" value="1"/>
</dbReference>
<proteinExistence type="predicted"/>
<dbReference type="InterPro" id="IPR000160">
    <property type="entry name" value="GGDEF_dom"/>
</dbReference>
<dbReference type="InterPro" id="IPR011990">
    <property type="entry name" value="TPR-like_helical_dom_sf"/>
</dbReference>
<dbReference type="GO" id="GO:0052621">
    <property type="term" value="F:diguanylate cyclase activity"/>
    <property type="evidence" value="ECO:0007669"/>
    <property type="project" value="UniProtKB-EC"/>
</dbReference>
<dbReference type="EMBL" id="CP016415">
    <property type="protein sequence ID" value="ANU39215.1"/>
    <property type="molecule type" value="Genomic_DNA"/>
</dbReference>
<dbReference type="PATRIC" id="fig|45658.7.peg.4157"/>
<comment type="catalytic activity">
    <reaction evidence="2">
        <text>2 GTP = 3',3'-c-di-GMP + 2 diphosphate</text>
        <dbReference type="Rhea" id="RHEA:24898"/>
        <dbReference type="ChEBI" id="CHEBI:33019"/>
        <dbReference type="ChEBI" id="CHEBI:37565"/>
        <dbReference type="ChEBI" id="CHEBI:58805"/>
        <dbReference type="EC" id="2.7.7.65"/>
    </reaction>
</comment>
<dbReference type="EC" id="2.7.7.65" evidence="1"/>
<gene>
    <name evidence="4" type="ORF">VSVS05_04179</name>
</gene>
<sequence>MMEALLNKISDAGLDASSVTGEEALVFWNHIRQHVATTPQEKAQSYVISAEFRTSLKQFQEGIDELRAGLDLLCLPQDAQLILEVRGYLADRLVDHGDFNAALNEYIASSTIAVENGFIDSYVKAVLGMGNLCDAYGDHARALRYYQKIDSLDHAISSRSLRLRYKLYMLACFIDLKRINAAKELIKECEELSILVSDKVLAGQILLYQARLLRQQALLDDAMRCLGHVQYAAGNINSNWLSNMMRMELGYCLNDAGKIHLANWILERAHSRIQKEGSPILNLRLCDALASVCEKQHNFKRALEYQHRAYRIGNDLMKKIPICELGASQLRRLARFELQLKLILSELENRELKETTEHQKHAVAQLQQDVFTDPLTGLHNRRWLDAKLKDLLLHDTPFALLVVDIDHFKSINDELSHLVGDKAIVSVSSELADYFKFRSASCVRFGGEEFLIILERHTLEQATIHAENYRERIFQFGWGDILGERGLTVSIGITLHREGENTQRTFYRADKALYRAKANGRNQVCYE</sequence>
<dbReference type="SUPFAM" id="SSF48452">
    <property type="entry name" value="TPR-like"/>
    <property type="match status" value="2"/>
</dbReference>
<keyword evidence="5" id="KW-1185">Reference proteome</keyword>
<dbReference type="PANTHER" id="PTHR45138">
    <property type="entry name" value="REGULATORY COMPONENTS OF SENSORY TRANSDUCTION SYSTEM"/>
    <property type="match status" value="1"/>
</dbReference>
<dbReference type="Proteomes" id="UP000092528">
    <property type="component" value="Chromosome 2"/>
</dbReference>
<dbReference type="PANTHER" id="PTHR45138:SF9">
    <property type="entry name" value="DIGUANYLATE CYCLASE DGCM-RELATED"/>
    <property type="match status" value="1"/>
</dbReference>
<accession>A0A1C7FGL1</accession>
<dbReference type="GO" id="GO:0043709">
    <property type="term" value="P:cell adhesion involved in single-species biofilm formation"/>
    <property type="evidence" value="ECO:0007669"/>
    <property type="project" value="TreeGrafter"/>
</dbReference>
<dbReference type="CDD" id="cd01949">
    <property type="entry name" value="GGDEF"/>
    <property type="match status" value="1"/>
</dbReference>
<dbReference type="PROSITE" id="PS50887">
    <property type="entry name" value="GGDEF"/>
    <property type="match status" value="1"/>
</dbReference>
<evidence type="ECO:0000256" key="2">
    <source>
        <dbReference type="ARBA" id="ARBA00034247"/>
    </source>
</evidence>
<evidence type="ECO:0000259" key="3">
    <source>
        <dbReference type="PROSITE" id="PS50887"/>
    </source>
</evidence>
<dbReference type="InterPro" id="IPR029787">
    <property type="entry name" value="Nucleotide_cyclase"/>
</dbReference>
<dbReference type="GO" id="GO:1902201">
    <property type="term" value="P:negative regulation of bacterial-type flagellum-dependent cell motility"/>
    <property type="evidence" value="ECO:0007669"/>
    <property type="project" value="TreeGrafter"/>
</dbReference>
<dbReference type="Pfam" id="PF00990">
    <property type="entry name" value="GGDEF"/>
    <property type="match status" value="1"/>
</dbReference>
<dbReference type="InterPro" id="IPR043128">
    <property type="entry name" value="Rev_trsase/Diguanyl_cyclase"/>
</dbReference>
<dbReference type="AlphaFoldDB" id="A0A1C7FGL1"/>
<dbReference type="InterPro" id="IPR050469">
    <property type="entry name" value="Diguanylate_Cyclase"/>
</dbReference>
<dbReference type="SUPFAM" id="SSF55073">
    <property type="entry name" value="Nucleotide cyclase"/>
    <property type="match status" value="1"/>
</dbReference>
<dbReference type="NCBIfam" id="TIGR00254">
    <property type="entry name" value="GGDEF"/>
    <property type="match status" value="1"/>
</dbReference>
<feature type="domain" description="GGDEF" evidence="3">
    <location>
        <begin position="396"/>
        <end position="527"/>
    </location>
</feature>
<organism evidence="4 5">
    <name type="scientific">Vibrio scophthalmi</name>
    <dbReference type="NCBI Taxonomy" id="45658"/>
    <lineage>
        <taxon>Bacteria</taxon>
        <taxon>Pseudomonadati</taxon>
        <taxon>Pseudomonadota</taxon>
        <taxon>Gammaproteobacteria</taxon>
        <taxon>Vibrionales</taxon>
        <taxon>Vibrionaceae</taxon>
        <taxon>Vibrio</taxon>
    </lineage>
</organism>
<evidence type="ECO:0000313" key="5">
    <source>
        <dbReference type="Proteomes" id="UP000092528"/>
    </source>
</evidence>
<evidence type="ECO:0000313" key="4">
    <source>
        <dbReference type="EMBL" id="ANU39215.1"/>
    </source>
</evidence>
<name>A0A1C7FGL1_9VIBR</name>
<dbReference type="GO" id="GO:0005886">
    <property type="term" value="C:plasma membrane"/>
    <property type="evidence" value="ECO:0007669"/>
    <property type="project" value="TreeGrafter"/>
</dbReference>
<protein>
    <recommendedName>
        <fullName evidence="1">diguanylate cyclase</fullName>
        <ecNumber evidence="1">2.7.7.65</ecNumber>
    </recommendedName>
</protein>
<reference evidence="4 5" key="1">
    <citation type="submission" date="2016-07" db="EMBL/GenBank/DDBJ databases">
        <title>Genome sequencing of Vibrio scophthalmi strain VS-05, an isolated from Paralichthys olivaceus.</title>
        <authorList>
            <person name="Han H.-J."/>
        </authorList>
    </citation>
    <scope>NUCLEOTIDE SEQUENCE [LARGE SCALE GENOMIC DNA]</scope>
    <source>
        <strain evidence="4 5">VS-05</strain>
    </source>
</reference>
<dbReference type="STRING" id="45658.VSVS12_04367"/>